<proteinExistence type="predicted"/>
<accession>A0A0U2PYV1</accession>
<name>A0A0U2PYV1_CITFR</name>
<dbReference type="EMBL" id="KU176944">
    <property type="protein sequence ID" value="ALT06330.1"/>
    <property type="molecule type" value="Genomic_DNA"/>
</dbReference>
<reference evidence="1" key="1">
    <citation type="submission" date="2015-11" db="EMBL/GenBank/DDBJ databases">
        <authorList>
            <person name="Zong Z."/>
            <person name="Wu W."/>
            <person name="Feng Y."/>
        </authorList>
    </citation>
    <scope>NUCLEOTIDE SEQUENCE</scope>
    <source>
        <strain evidence="1">WCHCF65</strain>
        <plasmid evidence="1">pKPC2_CF65</plasmid>
    </source>
</reference>
<keyword evidence="1" id="KW-0614">Plasmid</keyword>
<protein>
    <submittedName>
        <fullName evidence="1">Uncharacterized protein</fullName>
    </submittedName>
</protein>
<dbReference type="AlphaFoldDB" id="A0A0U2PYV1"/>
<evidence type="ECO:0000313" key="1">
    <source>
        <dbReference type="EMBL" id="ALT06330.1"/>
    </source>
</evidence>
<sequence>MSKNVKIPVTFHDITTVLMWDDSYNKDDVRSRIPCGKTVSYWLARAFTLANLKKYADRGQYALCFFYQKKLPVTEESLKELQEFYQKEIRKLKKEVSQNTLSAAIDIKSIIEPVELKIEIMPCPPVLMFVRLNMLCDEAHSELRKLYQFGTITKSDYFRKRRELFKPLNKFRADFATTVTEAGKLLRSLTTKEATNDASS</sequence>
<gene>
    <name evidence="1" type="ORF">pKPC2_CF65_00027</name>
</gene>
<dbReference type="GeneID" id="93757132"/>
<dbReference type="RefSeq" id="WP_223307985.1">
    <property type="nucleotide sequence ID" value="NZ_KU176944.1"/>
</dbReference>
<geneLocation type="plasmid" evidence="1">
    <name>pKPC2_CF65</name>
</geneLocation>
<organism evidence="1">
    <name type="scientific">Citrobacter freundii</name>
    <dbReference type="NCBI Taxonomy" id="546"/>
    <lineage>
        <taxon>Bacteria</taxon>
        <taxon>Pseudomonadati</taxon>
        <taxon>Pseudomonadota</taxon>
        <taxon>Gammaproteobacteria</taxon>
        <taxon>Enterobacterales</taxon>
        <taxon>Enterobacteriaceae</taxon>
        <taxon>Citrobacter</taxon>
        <taxon>Citrobacter freundii complex</taxon>
    </lineage>
</organism>